<evidence type="ECO:0000256" key="2">
    <source>
        <dbReference type="ARBA" id="ARBA00023163"/>
    </source>
</evidence>
<evidence type="ECO:0000259" key="5">
    <source>
        <dbReference type="PROSITE" id="PS51486"/>
    </source>
</evidence>
<evidence type="ECO:0000256" key="4">
    <source>
        <dbReference type="SAM" id="MobiDB-lite"/>
    </source>
</evidence>
<keyword evidence="1" id="KW-0805">Transcription regulation</keyword>
<dbReference type="GO" id="GO:0006357">
    <property type="term" value="P:regulation of transcription by RNA polymerase II"/>
    <property type="evidence" value="ECO:0007669"/>
    <property type="project" value="InterPro"/>
</dbReference>
<feature type="non-terminal residue" evidence="6">
    <location>
        <position position="1"/>
    </location>
</feature>
<dbReference type="GO" id="GO:0005634">
    <property type="term" value="C:nucleus"/>
    <property type="evidence" value="ECO:0007669"/>
    <property type="project" value="TreeGrafter"/>
</dbReference>
<proteinExistence type="predicted"/>
<keyword evidence="2" id="KW-0804">Transcription</keyword>
<evidence type="ECO:0000313" key="6">
    <source>
        <dbReference type="EMBL" id="CAB0039847.1"/>
    </source>
</evidence>
<dbReference type="PANTHER" id="PTHR15348">
    <property type="entry name" value="AT-RICH INTERACTIVE DOMAIN-CONTAINING PROTEIN ARID DOMAIN- CONTAINING PROTEIN DEAD RINGER PROTEIN B-CELL REGULATOR OF IGH TRANSCRIPTION BRIGHT"/>
    <property type="match status" value="1"/>
</dbReference>
<protein>
    <recommendedName>
        <fullName evidence="5">REKLES domain-containing protein</fullName>
    </recommendedName>
</protein>
<feature type="compositionally biased region" description="Low complexity" evidence="4">
    <location>
        <begin position="614"/>
        <end position="633"/>
    </location>
</feature>
<evidence type="ECO:0000256" key="3">
    <source>
        <dbReference type="ARBA" id="ARBA00023242"/>
    </source>
</evidence>
<feature type="region of interest" description="Disordered" evidence="4">
    <location>
        <begin position="311"/>
        <end position="332"/>
    </location>
</feature>
<name>A0A6H5IRI2_9HYME</name>
<dbReference type="InterPro" id="IPR045147">
    <property type="entry name" value="ARI3A/B/C"/>
</dbReference>
<keyword evidence="7" id="KW-1185">Reference proteome</keyword>
<feature type="region of interest" description="Disordered" evidence="4">
    <location>
        <begin position="723"/>
        <end position="748"/>
    </location>
</feature>
<sequence length="748" mass="82828">RAFLFDLDAAQLGRRLISSVHSDIIAIKLARQTSSRWRDREQKPFSRGGARTEFPHTSAITRATMRASETFRAESSGRTLLITDFNCIKCIVYIAARCKHCQAATQHFSYLMIRARAARAYIRRANRAQNWNATYVQYAPAQNSSLLLFLNNFGLSAVHITMCARVTPSQLLPDNKTIKRYRKRARMTSTRPSNYILNWKFYTENYLEPRRNHLSRVAAAAAAADIGYGASHPALLPPELKFVPMHEHHDRSKRASNLLQRRTATAAGNTKSDRIWLSLTRAKRRQSYACEYADQSITDHGQARARSLRAVQSRRSSGWTGRRDQQKALAGDHQRTALARVDNLGGVHAPHPVSSQYNLDNITLYSVNAARHRHRFYIGHRTAAAPWIIIVVLRRTLRYMKYLYAYECDKLNLSTPDQLTVAIDGNKREGRRTTYSNHRELTPEIMSRAAMNGASNPMSLPSNLAPLQLVAGSGVGQSAGPSGMNGISQAQLNHYSQQLQQQQQQQQNAAAAASLQLGGGAASSANIEQMSEYFRSLQREMNGQHGQPTDLMAAAAAVASQSMAAKLSPPRNGLELLEMSRIHSIWNTIYNNNVHPAVSAAAAAAMGLNQLSVAGVASSSPPPSSRVNTTSPPLRSLESVGEPQQEALDLGVRTSTSSSPVARSPKPVTKREREPEEELVNQTPKKQCVVRCKDRSNKKSMSINMEINGVMYSGVLYPAESVDKKKVNRDDEDSSNEDPAGDKESAEN</sequence>
<feature type="domain" description="REKLES" evidence="5">
    <location>
        <begin position="618"/>
        <end position="723"/>
    </location>
</feature>
<evidence type="ECO:0000313" key="7">
    <source>
        <dbReference type="Proteomes" id="UP000479190"/>
    </source>
</evidence>
<dbReference type="PROSITE" id="PS51486">
    <property type="entry name" value="REKLES"/>
    <property type="match status" value="1"/>
</dbReference>
<dbReference type="AlphaFoldDB" id="A0A6H5IRI2"/>
<dbReference type="InterPro" id="IPR023334">
    <property type="entry name" value="REKLES_domain"/>
</dbReference>
<evidence type="ECO:0000256" key="1">
    <source>
        <dbReference type="ARBA" id="ARBA00023015"/>
    </source>
</evidence>
<dbReference type="Proteomes" id="UP000479190">
    <property type="component" value="Unassembled WGS sequence"/>
</dbReference>
<organism evidence="6 7">
    <name type="scientific">Trichogramma brassicae</name>
    <dbReference type="NCBI Taxonomy" id="86971"/>
    <lineage>
        <taxon>Eukaryota</taxon>
        <taxon>Metazoa</taxon>
        <taxon>Ecdysozoa</taxon>
        <taxon>Arthropoda</taxon>
        <taxon>Hexapoda</taxon>
        <taxon>Insecta</taxon>
        <taxon>Pterygota</taxon>
        <taxon>Neoptera</taxon>
        <taxon>Endopterygota</taxon>
        <taxon>Hymenoptera</taxon>
        <taxon>Apocrita</taxon>
        <taxon>Proctotrupomorpha</taxon>
        <taxon>Chalcidoidea</taxon>
        <taxon>Trichogrammatidae</taxon>
        <taxon>Trichogramma</taxon>
    </lineage>
</organism>
<feature type="compositionally biased region" description="Basic and acidic residues" evidence="4">
    <location>
        <begin position="321"/>
        <end position="332"/>
    </location>
</feature>
<dbReference type="GO" id="GO:0003677">
    <property type="term" value="F:DNA binding"/>
    <property type="evidence" value="ECO:0007669"/>
    <property type="project" value="TreeGrafter"/>
</dbReference>
<dbReference type="OrthoDB" id="10044343at2759"/>
<dbReference type="PANTHER" id="PTHR15348:SF0">
    <property type="entry name" value="PROTEIN DEAD RINGER"/>
    <property type="match status" value="1"/>
</dbReference>
<feature type="region of interest" description="Disordered" evidence="4">
    <location>
        <begin position="614"/>
        <end position="684"/>
    </location>
</feature>
<keyword evidence="3" id="KW-0539">Nucleus</keyword>
<dbReference type="EMBL" id="CADCXV010000983">
    <property type="protein sequence ID" value="CAB0039847.1"/>
    <property type="molecule type" value="Genomic_DNA"/>
</dbReference>
<reference evidence="6 7" key="1">
    <citation type="submission" date="2020-02" db="EMBL/GenBank/DDBJ databases">
        <authorList>
            <person name="Ferguson B K."/>
        </authorList>
    </citation>
    <scope>NUCLEOTIDE SEQUENCE [LARGE SCALE GENOMIC DNA]</scope>
</reference>
<accession>A0A6H5IRI2</accession>
<gene>
    <name evidence="6" type="ORF">TBRA_LOCUS11585</name>
</gene>